<dbReference type="InterPro" id="IPR042099">
    <property type="entry name" value="ANL_N_sf"/>
</dbReference>
<dbReference type="GO" id="GO:0005524">
    <property type="term" value="F:ATP binding"/>
    <property type="evidence" value="ECO:0007669"/>
    <property type="project" value="UniProtKB-KW"/>
</dbReference>
<keyword evidence="3 9" id="KW-0436">Ligase</keyword>
<accession>A0A2Z4FHI2</accession>
<dbReference type="InterPro" id="IPR000873">
    <property type="entry name" value="AMP-dep_synth/lig_dom"/>
</dbReference>
<keyword evidence="4" id="KW-0547">Nucleotide-binding</keyword>
<dbReference type="GO" id="GO:0006631">
    <property type="term" value="P:fatty acid metabolic process"/>
    <property type="evidence" value="ECO:0007669"/>
    <property type="project" value="TreeGrafter"/>
</dbReference>
<dbReference type="Pfam" id="PF00501">
    <property type="entry name" value="AMP-binding"/>
    <property type="match status" value="1"/>
</dbReference>
<evidence type="ECO:0000259" key="8">
    <source>
        <dbReference type="Pfam" id="PF13193"/>
    </source>
</evidence>
<keyword evidence="5" id="KW-0067">ATP-binding</keyword>
<reference evidence="9 10" key="1">
    <citation type="submission" date="2018-06" db="EMBL/GenBank/DDBJ databases">
        <title>Lujinxingia sediminis gen. nov. sp. nov., a new facultative anaerobic member of the class Deltaproteobacteria, and proposal of Lujinxingaceae fam. nov.</title>
        <authorList>
            <person name="Guo L.-Y."/>
            <person name="Li C.-M."/>
            <person name="Wang S."/>
            <person name="Du Z.-J."/>
        </authorList>
    </citation>
    <scope>NUCLEOTIDE SEQUENCE [LARGE SCALE GENOMIC DNA]</scope>
    <source>
        <strain evidence="9 10">FA350</strain>
    </source>
</reference>
<dbReference type="PANTHER" id="PTHR43201">
    <property type="entry name" value="ACYL-COA SYNTHETASE"/>
    <property type="match status" value="1"/>
</dbReference>
<dbReference type="EC" id="6.2.1.26" evidence="9"/>
<dbReference type="Proteomes" id="UP000249799">
    <property type="component" value="Chromosome"/>
</dbReference>
<dbReference type="SUPFAM" id="SSF56801">
    <property type="entry name" value="Acetyl-CoA synthetase-like"/>
    <property type="match status" value="1"/>
</dbReference>
<evidence type="ECO:0000313" key="10">
    <source>
        <dbReference type="Proteomes" id="UP000249799"/>
    </source>
</evidence>
<dbReference type="KEGG" id="bsed:DN745_03425"/>
<feature type="region of interest" description="Disordered" evidence="6">
    <location>
        <begin position="301"/>
        <end position="320"/>
    </location>
</feature>
<evidence type="ECO:0000256" key="6">
    <source>
        <dbReference type="SAM" id="MobiDB-lite"/>
    </source>
</evidence>
<dbReference type="InterPro" id="IPR010192">
    <property type="entry name" value="MenE"/>
</dbReference>
<evidence type="ECO:0000259" key="7">
    <source>
        <dbReference type="Pfam" id="PF00501"/>
    </source>
</evidence>
<dbReference type="PANTHER" id="PTHR43201:SF5">
    <property type="entry name" value="MEDIUM-CHAIN ACYL-COA LIGASE ACSF2, MITOCHONDRIAL"/>
    <property type="match status" value="1"/>
</dbReference>
<dbReference type="OrthoDB" id="5483897at2"/>
<name>A0A2Z4FHI2_9DELT</name>
<keyword evidence="2" id="KW-0474">Menaquinone biosynthesis</keyword>
<sequence length="506" mass="54671">MMRPWLAQRWIDRGDTLALRAGDVALTYAELAGEAQRRAIALQERGVARGSRVGILTSPDSQNSLDFVFWAHAILWVGATLVPLHSKASAAELDIQLSKIALELLLVDDAGRLAELKHPPTNILDFSAPIAPLGSECLPAQINGEDTMTVLFTSGTSGHAKAVPLSVQNHQASASASSMRLGLCEDDHWLCCLPLCHVGGLAIMLRSAIYGTSFELMPGFSAPEVLALLAEQRVTLASFVPTMLYRLLDEADADIRTRLRAVLIGGGPMDAELLREAHRRGIPALPTYGMTEMGSQIATLSPHETRQRTPGGDDRFDTAGTPLDGVTIRIEAEDGSACAAGEVGQIRVSGPMQSPGYLSTDADPPEHDLRFIDGWFHTGDMGWLDAEGYLHIEHRISDLIVSGGENVDPTEVARVLRGVDGVRELAVVGVDDPEWGQVVAAVVVRKDSNAPTEPLLQTLKQACAAELAPFKIPRKWRFIDEIPRTATSKTNRHQIRALFATTDGDN</sequence>
<evidence type="ECO:0000313" key="9">
    <source>
        <dbReference type="EMBL" id="AWV88447.1"/>
    </source>
</evidence>
<dbReference type="AlphaFoldDB" id="A0A2Z4FHI2"/>
<dbReference type="NCBIfam" id="TIGR01923">
    <property type="entry name" value="menE"/>
    <property type="match status" value="1"/>
</dbReference>
<gene>
    <name evidence="9" type="primary">menE</name>
    <name evidence="9" type="ORF">DN745_03425</name>
</gene>
<dbReference type="RefSeq" id="WP_111332202.1">
    <property type="nucleotide sequence ID" value="NZ_CP030032.1"/>
</dbReference>
<dbReference type="Pfam" id="PF13193">
    <property type="entry name" value="AMP-binding_C"/>
    <property type="match status" value="1"/>
</dbReference>
<dbReference type="GO" id="GO:0031956">
    <property type="term" value="F:medium-chain fatty acid-CoA ligase activity"/>
    <property type="evidence" value="ECO:0007669"/>
    <property type="project" value="TreeGrafter"/>
</dbReference>
<feature type="domain" description="AMP-dependent synthetase/ligase" evidence="7">
    <location>
        <begin position="13"/>
        <end position="358"/>
    </location>
</feature>
<dbReference type="InterPro" id="IPR025110">
    <property type="entry name" value="AMP-bd_C"/>
</dbReference>
<comment type="similarity">
    <text evidence="1">Belongs to the ATP-dependent AMP-binding enzyme family.</text>
</comment>
<evidence type="ECO:0000256" key="1">
    <source>
        <dbReference type="ARBA" id="ARBA00006432"/>
    </source>
</evidence>
<feature type="domain" description="AMP-binding enzyme C-terminal" evidence="8">
    <location>
        <begin position="411"/>
        <end position="489"/>
    </location>
</feature>
<dbReference type="Gene3D" id="3.30.300.30">
    <property type="match status" value="1"/>
</dbReference>
<dbReference type="InterPro" id="IPR020845">
    <property type="entry name" value="AMP-binding_CS"/>
</dbReference>
<evidence type="ECO:0000256" key="2">
    <source>
        <dbReference type="ARBA" id="ARBA00022428"/>
    </source>
</evidence>
<dbReference type="GO" id="GO:0008756">
    <property type="term" value="F:o-succinylbenzoate-CoA ligase activity"/>
    <property type="evidence" value="ECO:0007669"/>
    <property type="project" value="UniProtKB-EC"/>
</dbReference>
<dbReference type="InterPro" id="IPR045851">
    <property type="entry name" value="AMP-bd_C_sf"/>
</dbReference>
<keyword evidence="10" id="KW-1185">Reference proteome</keyword>
<proteinExistence type="inferred from homology"/>
<feature type="compositionally biased region" description="Basic and acidic residues" evidence="6">
    <location>
        <begin position="303"/>
        <end position="317"/>
    </location>
</feature>
<evidence type="ECO:0000256" key="5">
    <source>
        <dbReference type="ARBA" id="ARBA00022840"/>
    </source>
</evidence>
<dbReference type="PROSITE" id="PS00455">
    <property type="entry name" value="AMP_BINDING"/>
    <property type="match status" value="1"/>
</dbReference>
<evidence type="ECO:0000256" key="3">
    <source>
        <dbReference type="ARBA" id="ARBA00022598"/>
    </source>
</evidence>
<evidence type="ECO:0000256" key="4">
    <source>
        <dbReference type="ARBA" id="ARBA00022741"/>
    </source>
</evidence>
<dbReference type="Gene3D" id="3.40.50.12780">
    <property type="entry name" value="N-terminal domain of ligase-like"/>
    <property type="match status" value="1"/>
</dbReference>
<dbReference type="GO" id="GO:0009234">
    <property type="term" value="P:menaquinone biosynthetic process"/>
    <property type="evidence" value="ECO:0007669"/>
    <property type="project" value="UniProtKB-KW"/>
</dbReference>
<dbReference type="EMBL" id="CP030032">
    <property type="protein sequence ID" value="AWV88447.1"/>
    <property type="molecule type" value="Genomic_DNA"/>
</dbReference>
<protein>
    <submittedName>
        <fullName evidence="9">O-succinylbenzoate--CoA ligase</fullName>
        <ecNumber evidence="9">6.2.1.26</ecNumber>
    </submittedName>
</protein>
<organism evidence="9 10">
    <name type="scientific">Bradymonas sediminis</name>
    <dbReference type="NCBI Taxonomy" id="1548548"/>
    <lineage>
        <taxon>Bacteria</taxon>
        <taxon>Deltaproteobacteria</taxon>
        <taxon>Bradymonadales</taxon>
        <taxon>Bradymonadaceae</taxon>
        <taxon>Bradymonas</taxon>
    </lineage>
</organism>